<protein>
    <submittedName>
        <fullName evidence="1">Uncharacterized protein</fullName>
    </submittedName>
</protein>
<proteinExistence type="predicted"/>
<evidence type="ECO:0000313" key="2">
    <source>
        <dbReference type="Proteomes" id="UP000177117"/>
    </source>
</evidence>
<evidence type="ECO:0000313" key="1">
    <source>
        <dbReference type="EMBL" id="OGN00965.1"/>
    </source>
</evidence>
<accession>A0A1F8EJD4</accession>
<reference evidence="1 2" key="1">
    <citation type="journal article" date="2016" name="Nat. Commun.">
        <title>Thousands of microbial genomes shed light on interconnected biogeochemical processes in an aquifer system.</title>
        <authorList>
            <person name="Anantharaman K."/>
            <person name="Brown C.T."/>
            <person name="Hug L.A."/>
            <person name="Sharon I."/>
            <person name="Castelle C.J."/>
            <person name="Probst A.J."/>
            <person name="Thomas B.C."/>
            <person name="Singh A."/>
            <person name="Wilkins M.J."/>
            <person name="Karaoz U."/>
            <person name="Brodie E.L."/>
            <person name="Williams K.H."/>
            <person name="Hubbard S.S."/>
            <person name="Banfield J.F."/>
        </authorList>
    </citation>
    <scope>NUCLEOTIDE SEQUENCE [LARGE SCALE GENOMIC DNA]</scope>
</reference>
<gene>
    <name evidence="1" type="ORF">A2650_03385</name>
</gene>
<comment type="caution">
    <text evidence="1">The sequence shown here is derived from an EMBL/GenBank/DDBJ whole genome shotgun (WGS) entry which is preliminary data.</text>
</comment>
<dbReference type="AlphaFoldDB" id="A0A1F8EJD4"/>
<dbReference type="EMBL" id="MGJD01000012">
    <property type="protein sequence ID" value="OGN00965.1"/>
    <property type="molecule type" value="Genomic_DNA"/>
</dbReference>
<name>A0A1F8EJD4_9BACT</name>
<sequence length="98" mass="11498">MERLENQQLGVLNHKIINHHYAVDIRWKDGKESQHNFPENGFGVFDLKTQDKLGFISGQEALDILKEYSPFVNKEDFSWLDYVNIKSTADTKTRKRSK</sequence>
<organism evidence="1 2">
    <name type="scientific">Candidatus Yanofskybacteria bacterium RIFCSPHIGHO2_01_FULL_41_53</name>
    <dbReference type="NCBI Taxonomy" id="1802663"/>
    <lineage>
        <taxon>Bacteria</taxon>
        <taxon>Candidatus Yanofskyibacteriota</taxon>
    </lineage>
</organism>
<dbReference type="Proteomes" id="UP000177117">
    <property type="component" value="Unassembled WGS sequence"/>
</dbReference>